<reference evidence="4" key="1">
    <citation type="journal article" date="2017" name="Proc. Natl. Acad. Sci. U.S.A.">
        <title>Simulation of Deepwater Horizon oil plume reveals substrate specialization within a complex community of hydrocarbon-degraders.</title>
        <authorList>
            <person name="Hu P."/>
            <person name="Dubinsky E.A."/>
            <person name="Probst A.J."/>
            <person name="Wang J."/>
            <person name="Sieber C.M.K."/>
            <person name="Tom L.M."/>
            <person name="Gardinali P."/>
            <person name="Banfield J.F."/>
            <person name="Atlas R.M."/>
            <person name="Andersen G.L."/>
        </authorList>
    </citation>
    <scope>NUCLEOTIDE SEQUENCE [LARGE SCALE GENOMIC DNA]</scope>
</reference>
<dbReference type="Proteomes" id="UP000196102">
    <property type="component" value="Unassembled WGS sequence"/>
</dbReference>
<gene>
    <name evidence="3" type="ORF">A9Q93_02740</name>
</gene>
<dbReference type="Pfam" id="PF02893">
    <property type="entry name" value="GRAM"/>
    <property type="match status" value="1"/>
</dbReference>
<dbReference type="InterPro" id="IPR004182">
    <property type="entry name" value="GRAM"/>
</dbReference>
<feature type="domain" description="GRAM" evidence="2">
    <location>
        <begin position="63"/>
        <end position="171"/>
    </location>
</feature>
<organism evidence="3 4">
    <name type="scientific">Nonlabens dokdonensis</name>
    <dbReference type="NCBI Taxonomy" id="328515"/>
    <lineage>
        <taxon>Bacteria</taxon>
        <taxon>Pseudomonadati</taxon>
        <taxon>Bacteroidota</taxon>
        <taxon>Flavobacteriia</taxon>
        <taxon>Flavobacteriales</taxon>
        <taxon>Flavobacteriaceae</taxon>
        <taxon>Nonlabens</taxon>
    </lineage>
</organism>
<accession>A0A1Z8B9E4</accession>
<feature type="transmembrane region" description="Helical" evidence="1">
    <location>
        <begin position="9"/>
        <end position="28"/>
    </location>
</feature>
<protein>
    <recommendedName>
        <fullName evidence="2">GRAM domain-containing protein</fullName>
    </recommendedName>
</protein>
<sequence>MIKMFSKEFWITAMGFGIPMWIIMTLFYGVTDEFSLKALLINFVAFLIIAGPLFATLMILFARYSFKKITITIPENETLIKEFGANLFRGKEGVGGKIALTDKSVLFKSHKINIQTGETVIKIEDIISYEVKNRLFNLLKNDVTLKTTEKDYRFIIQGRDEFITELKKLNNSI</sequence>
<dbReference type="InterPro" id="IPR011993">
    <property type="entry name" value="PH-like_dom_sf"/>
</dbReference>
<dbReference type="EMBL" id="MAAX01000047">
    <property type="protein sequence ID" value="OUS19108.1"/>
    <property type="molecule type" value="Genomic_DNA"/>
</dbReference>
<dbReference type="AlphaFoldDB" id="A0A1Z8B9E4"/>
<keyword evidence="1" id="KW-0472">Membrane</keyword>
<evidence type="ECO:0000313" key="4">
    <source>
        <dbReference type="Proteomes" id="UP000196102"/>
    </source>
</evidence>
<comment type="caution">
    <text evidence="3">The sequence shown here is derived from an EMBL/GenBank/DDBJ whole genome shotgun (WGS) entry which is preliminary data.</text>
</comment>
<evidence type="ECO:0000256" key="1">
    <source>
        <dbReference type="SAM" id="Phobius"/>
    </source>
</evidence>
<feature type="transmembrane region" description="Helical" evidence="1">
    <location>
        <begin position="40"/>
        <end position="62"/>
    </location>
</feature>
<keyword evidence="1" id="KW-0812">Transmembrane</keyword>
<evidence type="ECO:0000313" key="3">
    <source>
        <dbReference type="EMBL" id="OUS19108.1"/>
    </source>
</evidence>
<proteinExistence type="predicted"/>
<dbReference type="Gene3D" id="2.30.29.30">
    <property type="entry name" value="Pleckstrin-homology domain (PH domain)/Phosphotyrosine-binding domain (PTB)"/>
    <property type="match status" value="1"/>
</dbReference>
<evidence type="ECO:0000259" key="2">
    <source>
        <dbReference type="Pfam" id="PF02893"/>
    </source>
</evidence>
<keyword evidence="1" id="KW-1133">Transmembrane helix</keyword>
<dbReference type="RefSeq" id="WP_303685855.1">
    <property type="nucleotide sequence ID" value="NZ_CAJXYO010000029.1"/>
</dbReference>
<name>A0A1Z8B9E4_9FLAO</name>